<dbReference type="Pfam" id="PF13155">
    <property type="entry name" value="Toprim_2"/>
    <property type="match status" value="1"/>
</dbReference>
<dbReference type="SUPFAM" id="SSF57783">
    <property type="entry name" value="Zinc beta-ribbon"/>
    <property type="match status" value="1"/>
</dbReference>
<dbReference type="Gene3D" id="3.40.1360.10">
    <property type="match status" value="1"/>
</dbReference>
<dbReference type="GO" id="GO:0003697">
    <property type="term" value="F:single-stranded DNA binding"/>
    <property type="evidence" value="ECO:0007669"/>
    <property type="project" value="InterPro"/>
</dbReference>
<protein>
    <submittedName>
        <fullName evidence="4">DNA primase (Bacterial type)</fullName>
    </submittedName>
</protein>
<feature type="compositionally biased region" description="Polar residues" evidence="1">
    <location>
        <begin position="736"/>
        <end position="751"/>
    </location>
</feature>
<dbReference type="RefSeq" id="WP_043711986.1">
    <property type="nucleotide sequence ID" value="NZ_JALOCT010000001.1"/>
</dbReference>
<accession>A0A0D1LUU6</accession>
<evidence type="ECO:0000259" key="3">
    <source>
        <dbReference type="Pfam" id="PF13154"/>
    </source>
</evidence>
<dbReference type="Proteomes" id="UP000032287">
    <property type="component" value="Unassembled WGS sequence"/>
</dbReference>
<feature type="region of interest" description="Disordered" evidence="1">
    <location>
        <begin position="366"/>
        <end position="391"/>
    </location>
</feature>
<keyword evidence="5" id="KW-1185">Reference proteome</keyword>
<evidence type="ECO:0000259" key="2">
    <source>
        <dbReference type="Pfam" id="PF08401"/>
    </source>
</evidence>
<dbReference type="Pfam" id="PF13154">
    <property type="entry name" value="DUF3991"/>
    <property type="match status" value="1"/>
</dbReference>
<dbReference type="AlphaFoldDB" id="A0A0D1LUU6"/>
<feature type="domain" description="DUF3991" evidence="3">
    <location>
        <begin position="123"/>
        <end position="199"/>
    </location>
</feature>
<proteinExistence type="predicted"/>
<feature type="region of interest" description="Disordered" evidence="1">
    <location>
        <begin position="729"/>
        <end position="751"/>
    </location>
</feature>
<gene>
    <name evidence="4" type="ORF">QX99_01812</name>
</gene>
<sequence>MAINRAAMKELPIQGYLDYKGIPYTTEHQNLRLVEHDSLVVNLTKNQFYWNSRQKSGDLGDFIAAYEGVDNKEAWVKWSEYGRYFNGQDADTKQKYTDRPKADYQFDYSRWRTAQSTQNSEDYLVTERGLDRDFVKKLAQSGLIQQGMARQDRETGEWQKPALLFPWYDENGKVVGLDQQGTTVDFEKFGKRGTEKKIAAGADTRYGYNFHTGNGADELIVFEAPIDALSFAQLRFDGIKDKNVTLLSLSGTDHQKVLAELDRMNQANGHLPKRLIMATDDDIAGYKAADIFDTLQFEGMENLRAIPKDGKDWNDQLKSGENRFELMSTADSHDRLTALEAFADKTKATTKLSETKTIKDAHQVAASGGGRKISRYDRQRERDARKTQNRANNEKIIHEALERTANYKNDPVEMQRYLDFIANGQNYSPRNTMLIYGQRPESTIVMGYKQFEERGIQVNKGEKGMKIFGAPTKLQSIITSDGNKVYWRDATPEQRRAAKEGQLDTRSVLHYPIETVFDVKQTNATLDQLPELLPNRPVNLATDNSPEQLERIYQTLKDYATQEQKVAVIDDHPDSIQFLANNKPMTSNGIAKGAMVMDKKNPDNTSIVLRNDLPLTDRISTLAHEMGHVSLHKNTKLDSHPVHIKELQAELTSYVILKNMGIEPGEGSARYMNGWTEDLQKLADYKDKDNTVLSDVTKASTAITQYLSDKLTNGEAITYEQRVDKTQEHAKVAANQAMQDQTATETQGRTR</sequence>
<dbReference type="InterPro" id="IPR025054">
    <property type="entry name" value="DUF3991"/>
</dbReference>
<feature type="domain" description="N-terminal" evidence="2">
    <location>
        <begin position="396"/>
        <end position="516"/>
    </location>
</feature>
<comment type="caution">
    <text evidence="4">The sequence shown here is derived from an EMBL/GenBank/DDBJ whole genome shotgun (WGS) entry which is preliminary data.</text>
</comment>
<dbReference type="SUPFAM" id="SSF56731">
    <property type="entry name" value="DNA primase core"/>
    <property type="match status" value="1"/>
</dbReference>
<feature type="compositionally biased region" description="Basic and acidic residues" evidence="1">
    <location>
        <begin position="374"/>
        <end position="391"/>
    </location>
</feature>
<dbReference type="InterPro" id="IPR013610">
    <property type="entry name" value="ArdC_N"/>
</dbReference>
<dbReference type="Pfam" id="PF08401">
    <property type="entry name" value="ArdcN"/>
    <property type="match status" value="1"/>
</dbReference>
<reference evidence="4 5" key="1">
    <citation type="journal article" date="2015" name="Microbiology (Mosc.)">
        <title>Genomics of the Weissella cibaria species with an examination of its metabolic traits.</title>
        <authorList>
            <person name="Lynch K.M."/>
            <person name="Lucid A."/>
            <person name="Arendt E.K."/>
            <person name="Sleator R.D."/>
            <person name="Lucey B."/>
            <person name="Coffey A."/>
        </authorList>
    </citation>
    <scope>NUCLEOTIDE SEQUENCE [LARGE SCALE GENOMIC DNA]</scope>
    <source>
        <strain evidence="4 5">MG1</strain>
    </source>
</reference>
<name>A0A0D1LUU6_9LACO</name>
<evidence type="ECO:0000313" key="5">
    <source>
        <dbReference type="Proteomes" id="UP000032287"/>
    </source>
</evidence>
<dbReference type="EMBL" id="JWHU01000034">
    <property type="protein sequence ID" value="KIU19791.1"/>
    <property type="molecule type" value="Genomic_DNA"/>
</dbReference>
<evidence type="ECO:0000256" key="1">
    <source>
        <dbReference type="SAM" id="MobiDB-lite"/>
    </source>
</evidence>
<organism evidence="4 5">
    <name type="scientific">Weissella cibaria</name>
    <dbReference type="NCBI Taxonomy" id="137591"/>
    <lineage>
        <taxon>Bacteria</taxon>
        <taxon>Bacillati</taxon>
        <taxon>Bacillota</taxon>
        <taxon>Bacilli</taxon>
        <taxon>Lactobacillales</taxon>
        <taxon>Lactobacillaceae</taxon>
        <taxon>Weissella</taxon>
    </lineage>
</organism>
<evidence type="ECO:0000313" key="4">
    <source>
        <dbReference type="EMBL" id="KIU19791.1"/>
    </source>
</evidence>
<dbReference type="PATRIC" id="fig|137591.25.peg.1783"/>
<dbReference type="InterPro" id="IPR034154">
    <property type="entry name" value="TOPRIM_DnaG/twinkle"/>
</dbReference>
<dbReference type="CDD" id="cd01029">
    <property type="entry name" value="TOPRIM_primases"/>
    <property type="match status" value="1"/>
</dbReference>